<dbReference type="STRING" id="6669.E9I3V3"/>
<dbReference type="Gene3D" id="3.20.20.140">
    <property type="entry name" value="Metal-dependent hydrolases"/>
    <property type="match status" value="1"/>
</dbReference>
<gene>
    <name evidence="1" type="ORF">DAPPUDRAFT_274063</name>
</gene>
<dbReference type="HOGENOM" id="CLU_1268040_0_0_1"/>
<dbReference type="AlphaFoldDB" id="E9I3V3"/>
<dbReference type="Proteomes" id="UP000000305">
    <property type="component" value="Unassembled WGS sequence"/>
</dbReference>
<proteinExistence type="predicted"/>
<dbReference type="EMBL" id="GL734764">
    <property type="protein sequence ID" value="EFX61327.1"/>
    <property type="molecule type" value="Genomic_DNA"/>
</dbReference>
<keyword evidence="2" id="KW-1185">Reference proteome</keyword>
<dbReference type="InParanoid" id="E9I3V3"/>
<protein>
    <submittedName>
        <fullName evidence="1">Uncharacterized protein</fullName>
    </submittedName>
</protein>
<sequence>MPKGVLHHDHFDCNEDEDFYREHVMTDPNVYLAADRKSFKIGPAEQALKEGWVSFQQLIDEMPNQRKVVKFVSNLTMLSREELLVVSGNQHEFWVLFEEKICNFFVLVFALHIFKKYVRHVLLKYIKNGYERIEFRALLCQLNEYDDKGNFVKTHDEGTFMTAFDEVYEEVIKEHPTFSAAFIFFGLKALSEEKNFEMLDKACSYEWPRMVGIDFVQQ</sequence>
<reference evidence="1 2" key="1">
    <citation type="journal article" date="2011" name="Science">
        <title>The ecoresponsive genome of Daphnia pulex.</title>
        <authorList>
            <person name="Colbourne J.K."/>
            <person name="Pfrender M.E."/>
            <person name="Gilbert D."/>
            <person name="Thomas W.K."/>
            <person name="Tucker A."/>
            <person name="Oakley T.H."/>
            <person name="Tokishita S."/>
            <person name="Aerts A."/>
            <person name="Arnold G.J."/>
            <person name="Basu M.K."/>
            <person name="Bauer D.J."/>
            <person name="Caceres C.E."/>
            <person name="Carmel L."/>
            <person name="Casola C."/>
            <person name="Choi J.H."/>
            <person name="Detter J.C."/>
            <person name="Dong Q."/>
            <person name="Dusheyko S."/>
            <person name="Eads B.D."/>
            <person name="Frohlich T."/>
            <person name="Geiler-Samerotte K.A."/>
            <person name="Gerlach D."/>
            <person name="Hatcher P."/>
            <person name="Jogdeo S."/>
            <person name="Krijgsveld J."/>
            <person name="Kriventseva E.V."/>
            <person name="Kultz D."/>
            <person name="Laforsch C."/>
            <person name="Lindquist E."/>
            <person name="Lopez J."/>
            <person name="Manak J.R."/>
            <person name="Muller J."/>
            <person name="Pangilinan J."/>
            <person name="Patwardhan R.P."/>
            <person name="Pitluck S."/>
            <person name="Pritham E.J."/>
            <person name="Rechtsteiner A."/>
            <person name="Rho M."/>
            <person name="Rogozin I.B."/>
            <person name="Sakarya O."/>
            <person name="Salamov A."/>
            <person name="Schaack S."/>
            <person name="Shapiro H."/>
            <person name="Shiga Y."/>
            <person name="Skalitzky C."/>
            <person name="Smith Z."/>
            <person name="Souvorov A."/>
            <person name="Sung W."/>
            <person name="Tang Z."/>
            <person name="Tsuchiya D."/>
            <person name="Tu H."/>
            <person name="Vos H."/>
            <person name="Wang M."/>
            <person name="Wolf Y.I."/>
            <person name="Yamagata H."/>
            <person name="Yamada T."/>
            <person name="Ye Y."/>
            <person name="Shaw J.R."/>
            <person name="Andrews J."/>
            <person name="Crease T.J."/>
            <person name="Tang H."/>
            <person name="Lucas S.M."/>
            <person name="Robertson H.M."/>
            <person name="Bork P."/>
            <person name="Koonin E.V."/>
            <person name="Zdobnov E.M."/>
            <person name="Grigoriev I.V."/>
            <person name="Lynch M."/>
            <person name="Boore J.L."/>
        </authorList>
    </citation>
    <scope>NUCLEOTIDE SEQUENCE [LARGE SCALE GENOMIC DNA]</scope>
</reference>
<evidence type="ECO:0000313" key="2">
    <source>
        <dbReference type="Proteomes" id="UP000000305"/>
    </source>
</evidence>
<dbReference type="KEGG" id="dpx:DAPPUDRAFT_274063"/>
<name>E9I3V3_DAPPU</name>
<accession>E9I3V3</accession>
<evidence type="ECO:0000313" key="1">
    <source>
        <dbReference type="EMBL" id="EFX61327.1"/>
    </source>
</evidence>
<organism evidence="1 2">
    <name type="scientific">Daphnia pulex</name>
    <name type="common">Water flea</name>
    <dbReference type="NCBI Taxonomy" id="6669"/>
    <lineage>
        <taxon>Eukaryota</taxon>
        <taxon>Metazoa</taxon>
        <taxon>Ecdysozoa</taxon>
        <taxon>Arthropoda</taxon>
        <taxon>Crustacea</taxon>
        <taxon>Branchiopoda</taxon>
        <taxon>Diplostraca</taxon>
        <taxon>Cladocera</taxon>
        <taxon>Anomopoda</taxon>
        <taxon>Daphniidae</taxon>
        <taxon>Daphnia</taxon>
    </lineage>
</organism>